<reference evidence="2 4" key="1">
    <citation type="submission" date="2013-03" db="EMBL/GenBank/DDBJ databases">
        <title>The Genome Sequence of Enterococcus avium ATCC_14025 (Illumina only assembly).</title>
        <authorList>
            <consortium name="The Broad Institute Genomics Platform"/>
            <consortium name="The Broad Institute Genome Sequencing Center for Infectious Disease"/>
            <person name="Earl A."/>
            <person name="Russ C."/>
            <person name="Gilmore M."/>
            <person name="Surin D."/>
            <person name="Walker B."/>
            <person name="Young S."/>
            <person name="Zeng Q."/>
            <person name="Gargeya S."/>
            <person name="Fitzgerald M."/>
            <person name="Haas B."/>
            <person name="Abouelleil A."/>
            <person name="Allen A.W."/>
            <person name="Alvarado L."/>
            <person name="Arachchi H.M."/>
            <person name="Berlin A.M."/>
            <person name="Chapman S.B."/>
            <person name="Gainer-Dewar J."/>
            <person name="Goldberg J."/>
            <person name="Griggs A."/>
            <person name="Gujja S."/>
            <person name="Hansen M."/>
            <person name="Howarth C."/>
            <person name="Imamovic A."/>
            <person name="Ireland A."/>
            <person name="Larimer J."/>
            <person name="McCowan C."/>
            <person name="Murphy C."/>
            <person name="Pearson M."/>
            <person name="Poon T.W."/>
            <person name="Priest M."/>
            <person name="Roberts A."/>
            <person name="Saif S."/>
            <person name="Shea T."/>
            <person name="Sisk P."/>
            <person name="Sykes S."/>
            <person name="Wortman J."/>
            <person name="Nusbaum C."/>
            <person name="Birren B."/>
        </authorList>
    </citation>
    <scope>NUCLEOTIDE SEQUENCE [LARGE SCALE GENOMIC DNA]</scope>
    <source>
        <strain evidence="2 4">ATCC 14025</strain>
    </source>
</reference>
<protein>
    <recommendedName>
        <fullName evidence="1">SnoaL-like domain-containing protein</fullName>
    </recommendedName>
</protein>
<dbReference type="Pfam" id="PF12680">
    <property type="entry name" value="SnoaL_2"/>
    <property type="match status" value="1"/>
</dbReference>
<name>A0AAV3J327_ENTAV</name>
<dbReference type="EMBL" id="ASWL01000002">
    <property type="protein sequence ID" value="EOU23747.1"/>
    <property type="molecule type" value="Genomic_DNA"/>
</dbReference>
<dbReference type="InterPro" id="IPR032710">
    <property type="entry name" value="NTF2-like_dom_sf"/>
</dbReference>
<dbReference type="Proteomes" id="UP000014104">
    <property type="component" value="Unassembled WGS sequence"/>
</dbReference>
<organism evidence="3 5">
    <name type="scientific">Enterococcus avium ATCC 14025</name>
    <dbReference type="NCBI Taxonomy" id="1140002"/>
    <lineage>
        <taxon>Bacteria</taxon>
        <taxon>Bacillati</taxon>
        <taxon>Bacillota</taxon>
        <taxon>Bacilli</taxon>
        <taxon>Lactobacillales</taxon>
        <taxon>Enterococcaceae</taxon>
        <taxon>Enterococcus</taxon>
    </lineage>
</organism>
<sequence>MLYLRKQTSGRNKKRIIKQFVKAINQQNLPKIIQMMSEDFQFIDTYGNCENKEAMKTGWQGYFDWFPDYFVEVEEWIGNDDFTMIIGKVSGSYLGKMDKHWEIPAAWKVVVGQGRQIAIWQVFCNSKKQLDSLK</sequence>
<evidence type="ECO:0000313" key="4">
    <source>
        <dbReference type="Proteomes" id="UP000014104"/>
    </source>
</evidence>
<dbReference type="EMBL" id="AHYV01000005">
    <property type="protein sequence ID" value="EOT50944.1"/>
    <property type="molecule type" value="Genomic_DNA"/>
</dbReference>
<evidence type="ECO:0000259" key="1">
    <source>
        <dbReference type="Pfam" id="PF12680"/>
    </source>
</evidence>
<evidence type="ECO:0000313" key="2">
    <source>
        <dbReference type="EMBL" id="EOT50944.1"/>
    </source>
</evidence>
<dbReference type="Gene3D" id="3.10.450.50">
    <property type="match status" value="1"/>
</dbReference>
<evidence type="ECO:0000313" key="3">
    <source>
        <dbReference type="EMBL" id="EOU23747.1"/>
    </source>
</evidence>
<dbReference type="AlphaFoldDB" id="A0AAV3J327"/>
<gene>
    <name evidence="3" type="ORF">I570_01612</name>
    <name evidence="2" type="ORF">OMU_00273</name>
</gene>
<keyword evidence="4" id="KW-1185">Reference proteome</keyword>
<dbReference type="SUPFAM" id="SSF54427">
    <property type="entry name" value="NTF2-like"/>
    <property type="match status" value="1"/>
</dbReference>
<dbReference type="InterPro" id="IPR037401">
    <property type="entry name" value="SnoaL-like"/>
</dbReference>
<evidence type="ECO:0000313" key="5">
    <source>
        <dbReference type="Proteomes" id="UP000014107"/>
    </source>
</evidence>
<dbReference type="Proteomes" id="UP000014107">
    <property type="component" value="Unassembled WGS sequence"/>
</dbReference>
<proteinExistence type="predicted"/>
<accession>A0AAV3J327</accession>
<reference evidence="3 5" key="2">
    <citation type="submission" date="2013-03" db="EMBL/GenBank/DDBJ databases">
        <title>The Genome Sequence of Enterococcus avium ATCC_14025 (PacBio/Illumina hybrid assembly).</title>
        <authorList>
            <consortium name="The Broad Institute Genomics Platform"/>
            <consortium name="The Broad Institute Genome Sequencing Center for Infectious Disease"/>
            <person name="Earl A."/>
            <person name="Russ C."/>
            <person name="Gilmore M."/>
            <person name="Surin D."/>
            <person name="Walker B."/>
            <person name="Young S."/>
            <person name="Zeng Q."/>
            <person name="Gargeya S."/>
            <person name="Fitzgerald M."/>
            <person name="Haas B."/>
            <person name="Abouelleil A."/>
            <person name="Allen A.W."/>
            <person name="Alvarado L."/>
            <person name="Arachchi H.M."/>
            <person name="Berlin A.M."/>
            <person name="Chapman S.B."/>
            <person name="Gainer-Dewar J."/>
            <person name="Goldberg J."/>
            <person name="Griggs A."/>
            <person name="Gujja S."/>
            <person name="Hansen M."/>
            <person name="Howarth C."/>
            <person name="Imamovic A."/>
            <person name="Ireland A."/>
            <person name="Larimer J."/>
            <person name="McCowan C."/>
            <person name="Murphy C."/>
            <person name="Pearson M."/>
            <person name="Poon T.W."/>
            <person name="Priest M."/>
            <person name="Roberts A."/>
            <person name="Saif S."/>
            <person name="Shea T."/>
            <person name="Sisk P."/>
            <person name="Sykes S."/>
            <person name="Wortman J."/>
            <person name="Nusbaum C."/>
            <person name="Birren B."/>
        </authorList>
    </citation>
    <scope>NUCLEOTIDE SEQUENCE [LARGE SCALE GENOMIC DNA]</scope>
    <source>
        <strain evidence="3 5">ATCC 14025</strain>
    </source>
</reference>
<feature type="domain" description="SnoaL-like" evidence="1">
    <location>
        <begin position="18"/>
        <end position="107"/>
    </location>
</feature>
<dbReference type="RefSeq" id="WP_016178178.1">
    <property type="nucleotide sequence ID" value="NZ_KE136357.1"/>
</dbReference>
<comment type="caution">
    <text evidence="3">The sequence shown here is derived from an EMBL/GenBank/DDBJ whole genome shotgun (WGS) entry which is preliminary data.</text>
</comment>